<keyword evidence="1" id="KW-0472">Membrane</keyword>
<evidence type="ECO:0000256" key="1">
    <source>
        <dbReference type="SAM" id="Phobius"/>
    </source>
</evidence>
<dbReference type="HOGENOM" id="CLU_2035229_0_0_9"/>
<name>R7Z8N1_LYSSH</name>
<gene>
    <name evidence="2" type="ORF">H131_21772</name>
</gene>
<proteinExistence type="predicted"/>
<feature type="transmembrane region" description="Helical" evidence="1">
    <location>
        <begin position="73"/>
        <end position="92"/>
    </location>
</feature>
<dbReference type="AlphaFoldDB" id="R7Z8N1"/>
<organism evidence="2 3">
    <name type="scientific">Lysinibacillus sphaericus OT4b.31</name>
    <dbReference type="NCBI Taxonomy" id="1285586"/>
    <lineage>
        <taxon>Bacteria</taxon>
        <taxon>Bacillati</taxon>
        <taxon>Bacillota</taxon>
        <taxon>Bacilli</taxon>
        <taxon>Bacillales</taxon>
        <taxon>Bacillaceae</taxon>
        <taxon>Lysinibacillus</taxon>
    </lineage>
</organism>
<evidence type="ECO:0000313" key="3">
    <source>
        <dbReference type="Proteomes" id="UP000013911"/>
    </source>
</evidence>
<reference evidence="2 3" key="1">
    <citation type="submission" date="2013-04" db="EMBL/GenBank/DDBJ databases">
        <title>Draft genome of the heavy metal tolerant bacterium Lysinibacillus sphaericus strain OT4b.31.</title>
        <authorList>
            <person name="Pena-Montenegro T.D."/>
            <person name="Dussan J."/>
        </authorList>
    </citation>
    <scope>NUCLEOTIDE SEQUENCE [LARGE SCALE GENOMIC DNA]</scope>
    <source>
        <strain evidence="2 3">OT4b.31</strain>
    </source>
</reference>
<dbReference type="RefSeq" id="WP_010861253.1">
    <property type="nucleotide sequence ID" value="NZ_KB933411.1"/>
</dbReference>
<feature type="transmembrane region" description="Helical" evidence="1">
    <location>
        <begin position="7"/>
        <end position="28"/>
    </location>
</feature>
<comment type="caution">
    <text evidence="2">The sequence shown here is derived from an EMBL/GenBank/DDBJ whole genome shotgun (WGS) entry which is preliminary data.</text>
</comment>
<feature type="transmembrane region" description="Helical" evidence="1">
    <location>
        <begin position="43"/>
        <end position="61"/>
    </location>
</feature>
<dbReference type="PATRIC" id="fig|1285586.5.peg.4537"/>
<accession>R7Z8N1</accession>
<dbReference type="Proteomes" id="UP000013911">
    <property type="component" value="Unassembled WGS sequence"/>
</dbReference>
<protein>
    <submittedName>
        <fullName evidence="2">Uncharacterized protein</fullName>
    </submittedName>
</protein>
<sequence>MKKNSYYNLVVVFIFFLMILSLTVPWLILESHDHSVSSILKEFAIINISIAIGLIAATIGVENSPQKDNMMYLALLQIAIGVISYFLGLLGAEILSTLYLSLNGISIGAALTKYLRHYEKK</sequence>
<dbReference type="EMBL" id="AQPX01000036">
    <property type="protein sequence ID" value="EON70384.1"/>
    <property type="molecule type" value="Genomic_DNA"/>
</dbReference>
<keyword evidence="1" id="KW-0812">Transmembrane</keyword>
<evidence type="ECO:0000313" key="2">
    <source>
        <dbReference type="EMBL" id="EON70384.1"/>
    </source>
</evidence>
<keyword evidence="1" id="KW-1133">Transmembrane helix</keyword>